<evidence type="ECO:0000313" key="4">
    <source>
        <dbReference type="EMBL" id="KAG7094901.1"/>
    </source>
</evidence>
<accession>A0A9P7S3Q3</accession>
<evidence type="ECO:0000313" key="5">
    <source>
        <dbReference type="Proteomes" id="UP001049176"/>
    </source>
</evidence>
<dbReference type="Pfam" id="PF00561">
    <property type="entry name" value="Abhydrolase_1"/>
    <property type="match status" value="1"/>
</dbReference>
<dbReference type="KEGG" id="more:E1B28_005708"/>
<protein>
    <recommendedName>
        <fullName evidence="3">AB hydrolase-1 domain-containing protein</fullName>
    </recommendedName>
</protein>
<name>A0A9P7S3Q3_9AGAR</name>
<dbReference type="EMBL" id="CM032183">
    <property type="protein sequence ID" value="KAG7094901.1"/>
    <property type="molecule type" value="Genomic_DNA"/>
</dbReference>
<dbReference type="Proteomes" id="UP001049176">
    <property type="component" value="Chromosome 3"/>
</dbReference>
<dbReference type="Gene3D" id="3.40.50.1820">
    <property type="entry name" value="alpha/beta hydrolase"/>
    <property type="match status" value="1"/>
</dbReference>
<dbReference type="PANTHER" id="PTHR43329">
    <property type="entry name" value="EPOXIDE HYDROLASE"/>
    <property type="match status" value="1"/>
</dbReference>
<keyword evidence="1" id="KW-0378">Hydrolase</keyword>
<organism evidence="4 5">
    <name type="scientific">Marasmius oreades</name>
    <name type="common">fairy-ring Marasmius</name>
    <dbReference type="NCBI Taxonomy" id="181124"/>
    <lineage>
        <taxon>Eukaryota</taxon>
        <taxon>Fungi</taxon>
        <taxon>Dikarya</taxon>
        <taxon>Basidiomycota</taxon>
        <taxon>Agaricomycotina</taxon>
        <taxon>Agaricomycetes</taxon>
        <taxon>Agaricomycetidae</taxon>
        <taxon>Agaricales</taxon>
        <taxon>Marasmiineae</taxon>
        <taxon>Marasmiaceae</taxon>
        <taxon>Marasmius</taxon>
    </lineage>
</organism>
<keyword evidence="5" id="KW-1185">Reference proteome</keyword>
<dbReference type="GO" id="GO:0016787">
    <property type="term" value="F:hydrolase activity"/>
    <property type="evidence" value="ECO:0007669"/>
    <property type="project" value="UniProtKB-KW"/>
</dbReference>
<comment type="caution">
    <text evidence="4">The sequence shown here is derived from an EMBL/GenBank/DDBJ whole genome shotgun (WGS) entry which is preliminary data.</text>
</comment>
<sequence>MLKADNPGSTTSTIRTRIIRLNDLQYHILEAAPAPSATQPQKLPLVILLHGFPELSYSWRKVLAPLSEAGFLVVAPDQRGYGRTHIVGTEFQDPGTKPVDQRIRYEDDLAPFRMINLVKDIVSLVYALEYDCTAAVVGHDFGSLVAGYCALLRPDMFRSVVMMSAPFPGAPLLPGTPGSNTSGGPPSLGDLATLLRQQLAALDPPRKHYTHYFSTPEANDDMMNPPEGLHFFLRNYFCSKSADWEGNQPHRLPSPSATHLATLPRYYVMLLDETMPQAVEGCLQKRNESNHGGDTNLAWLPDEELAVYTSEFARTGFQGGLNWYRCLTEAKWSLDLQVFSGKKIIVPTMFISGKQDWGTYQSPGVAERMQGHLCERMDKEDFILIDGAGHWVQQERSSQVVNQILRFLRKNGF</sequence>
<dbReference type="SUPFAM" id="SSF53474">
    <property type="entry name" value="alpha/beta-Hydrolases"/>
    <property type="match status" value="1"/>
</dbReference>
<dbReference type="GeneID" id="66074784"/>
<dbReference type="InterPro" id="IPR029058">
    <property type="entry name" value="AB_hydrolase_fold"/>
</dbReference>
<dbReference type="OrthoDB" id="6431331at2759"/>
<dbReference type="InterPro" id="IPR000639">
    <property type="entry name" value="Epox_hydrolase-like"/>
</dbReference>
<dbReference type="RefSeq" id="XP_043011371.1">
    <property type="nucleotide sequence ID" value="XM_043150284.1"/>
</dbReference>
<reference evidence="4" key="1">
    <citation type="journal article" date="2021" name="Genome Biol. Evol.">
        <title>The assembled and annotated genome of the fairy-ring fungus Marasmius oreades.</title>
        <authorList>
            <person name="Hiltunen M."/>
            <person name="Ament-Velasquez S.L."/>
            <person name="Johannesson H."/>
        </authorList>
    </citation>
    <scope>NUCLEOTIDE SEQUENCE</scope>
    <source>
        <strain evidence="4">03SP1</strain>
    </source>
</reference>
<dbReference type="PRINTS" id="PR00412">
    <property type="entry name" value="EPOXHYDRLASE"/>
</dbReference>
<gene>
    <name evidence="4" type="ORF">E1B28_005708</name>
</gene>
<evidence type="ECO:0000256" key="2">
    <source>
        <dbReference type="ARBA" id="ARBA00038334"/>
    </source>
</evidence>
<dbReference type="AlphaFoldDB" id="A0A9P7S3Q3"/>
<feature type="domain" description="AB hydrolase-1" evidence="3">
    <location>
        <begin position="44"/>
        <end position="169"/>
    </location>
</feature>
<comment type="similarity">
    <text evidence="2">Belongs to the AB hydrolase superfamily. Epoxide hydrolase family.</text>
</comment>
<dbReference type="InterPro" id="IPR000073">
    <property type="entry name" value="AB_hydrolase_1"/>
</dbReference>
<proteinExistence type="inferred from homology"/>
<evidence type="ECO:0000256" key="1">
    <source>
        <dbReference type="ARBA" id="ARBA00022801"/>
    </source>
</evidence>
<evidence type="ECO:0000259" key="3">
    <source>
        <dbReference type="Pfam" id="PF00561"/>
    </source>
</evidence>